<evidence type="ECO:0000259" key="5">
    <source>
        <dbReference type="Pfam" id="PF00294"/>
    </source>
</evidence>
<proteinExistence type="predicted"/>
<keyword evidence="1" id="KW-0808">Transferase</keyword>
<sequence length="1212" mass="134560">MPGYNWDLPVQVVYALGGVARNVAECMSKLGAKPFMISAVGFDLAGSLLLEHWESEGLSVAGIQRKQDIETAVICHIFDGKGEVAAGVASVEAIEKFLTPEWIHNFKFNICSAPMLMVDANLSPPALVACCKMAAECQTSVWFEPVSVTKSKRVASILKYITFTSPNEDELVAMANALSSGDKFLPIQRDCGSVKFSVDSLFRALKPAIWVLLEKGIRVVIVTLGADGLFLCFKHTHGVDKCDLIKKRRSSFSRKLYEAINVSCPPGRILGAPNPKESYYVAIHFPALSASVVRLTGAGDCLVGGAVASICAGLDIMQSLAVGIASAKGAVETETNVPAEYALTKISDDAGSVYSGAKVIFCESKLQCIHQQPSICIWDCLATWNASEEQFIGFEIRPPKVMNVLKIIKSEGLQMKSLKEGLKFQAHVVKSGFVPTVVATNQLISLYSKHGLIQEAHKLFDGMPERNVFSWNTIINAYIKSRSFTKAKSLFDSSPLRDTVTYNSMISGYARSDGYESEAIELFIQMQFDNDTSRIDEFTLTTMLKLFAKLRVLCYGKQVHSFMVKSGNDLSGFALSSLIDMYSKCGSFWDACRVVNGCGGEDLVDLVVKNALIAACCRQGELEMAREILLSNQELIDEVSLNTMISGYVQNGREEEAVELFKHMAEEGFRWNEHTFGSLLTACAASRSLKLGKEVHAWVLKEGMCFNPFISSGLVDVYCKCGNMGYADRVHETVAGGNVFAITSLIVAYSARGDMSEARRLFDSSPEKNFVMWTAIISGYVKLQQCEDAFVLFRQYVAQDATVPDSVILVSLLGACSIQTSVNPGKQIHAYMLRTGITMNEKANSALIDMYSKCGFILYAQRLFRRVSTRDTIIYNVMIAACAHHGYEDEAIHLFEEMIGQGLQPDGVTFIALLSACRHGGLVEAGENYFLSMTKDYAIPPEIDHYACMVDLYGRSNQLEKAVAFMEKMPVEPDSIILSAFLNACRANRNLELARMAENKLLELEGDNGGRYFQLASVYALGGKWDEMGRVMRTMRGKEVKKLAGCSWVQVGLRLLLCPLGSNVVVRTACCSVGIVLPVYSTFKAIEAKDQDEQHKWLLYWAAYGSFAIAELVTDKFLYWFPLYYHMKFAFLVWLQLPSIHGARQLYMNHLRPFLRRHQSRLDQVVGFFYSEMVKFASNHEAEFQIARALLTRFYCQLIMRFKKSFDPGKGK</sequence>
<evidence type="ECO:0000256" key="4">
    <source>
        <dbReference type="PROSITE-ProRule" id="PRU00708"/>
    </source>
</evidence>
<dbReference type="PANTHER" id="PTHR47926">
    <property type="entry name" value="PENTATRICOPEPTIDE REPEAT-CONTAINING PROTEIN"/>
    <property type="match status" value="1"/>
</dbReference>
<dbReference type="EMBL" id="JACGWN010000011">
    <property type="protein sequence ID" value="KAL0422725.1"/>
    <property type="molecule type" value="Genomic_DNA"/>
</dbReference>
<feature type="repeat" description="PPR" evidence="4">
    <location>
        <begin position="436"/>
        <end position="470"/>
    </location>
</feature>
<dbReference type="InterPro" id="IPR029056">
    <property type="entry name" value="Ribokinase-like"/>
</dbReference>
<dbReference type="GO" id="GO:0009451">
    <property type="term" value="P:RNA modification"/>
    <property type="evidence" value="ECO:0007669"/>
    <property type="project" value="InterPro"/>
</dbReference>
<dbReference type="InterPro" id="IPR011611">
    <property type="entry name" value="PfkB_dom"/>
</dbReference>
<dbReference type="InterPro" id="IPR011990">
    <property type="entry name" value="TPR-like_helical_dom_sf"/>
</dbReference>
<evidence type="ECO:0000256" key="1">
    <source>
        <dbReference type="ARBA" id="ARBA00022679"/>
    </source>
</evidence>
<dbReference type="InterPro" id="IPR002173">
    <property type="entry name" value="Carboh/pur_kinase_PfkB_CS"/>
</dbReference>
<keyword evidence="3" id="KW-0418">Kinase</keyword>
<dbReference type="InterPro" id="IPR046960">
    <property type="entry name" value="PPR_At4g14850-like_plant"/>
</dbReference>
<comment type="caution">
    <text evidence="6">The sequence shown here is derived from an EMBL/GenBank/DDBJ whole genome shotgun (WGS) entry which is preliminary data.</text>
</comment>
<accession>A0AAW2UYX6</accession>
<dbReference type="Pfam" id="PF13041">
    <property type="entry name" value="PPR_2"/>
    <property type="match status" value="2"/>
</dbReference>
<feature type="repeat" description="PPR" evidence="4">
    <location>
        <begin position="637"/>
        <end position="671"/>
    </location>
</feature>
<organism evidence="6">
    <name type="scientific">Sesamum latifolium</name>
    <dbReference type="NCBI Taxonomy" id="2727402"/>
    <lineage>
        <taxon>Eukaryota</taxon>
        <taxon>Viridiplantae</taxon>
        <taxon>Streptophyta</taxon>
        <taxon>Embryophyta</taxon>
        <taxon>Tracheophyta</taxon>
        <taxon>Spermatophyta</taxon>
        <taxon>Magnoliopsida</taxon>
        <taxon>eudicotyledons</taxon>
        <taxon>Gunneridae</taxon>
        <taxon>Pentapetalae</taxon>
        <taxon>asterids</taxon>
        <taxon>lamiids</taxon>
        <taxon>Lamiales</taxon>
        <taxon>Pedaliaceae</taxon>
        <taxon>Sesamum</taxon>
    </lineage>
</organism>
<feature type="repeat" description="PPR" evidence="4">
    <location>
        <begin position="738"/>
        <end position="772"/>
    </location>
</feature>
<dbReference type="Pfam" id="PF00294">
    <property type="entry name" value="PfkB"/>
    <property type="match status" value="1"/>
</dbReference>
<dbReference type="InterPro" id="IPR004345">
    <property type="entry name" value="TB2_DP1_HVA22"/>
</dbReference>
<dbReference type="InterPro" id="IPR002885">
    <property type="entry name" value="PPR_rpt"/>
</dbReference>
<dbReference type="FunFam" id="1.25.40.10:FF:000442">
    <property type="entry name" value="Pentatricopeptide repeat-containing protein At3g49710"/>
    <property type="match status" value="1"/>
</dbReference>
<gene>
    <name evidence="6" type="ORF">Slati_3295400</name>
</gene>
<dbReference type="PROSITE" id="PS51375">
    <property type="entry name" value="PPR"/>
    <property type="match status" value="5"/>
</dbReference>
<reference evidence="6" key="1">
    <citation type="submission" date="2020-06" db="EMBL/GenBank/DDBJ databases">
        <authorList>
            <person name="Li T."/>
            <person name="Hu X."/>
            <person name="Zhang T."/>
            <person name="Song X."/>
            <person name="Zhang H."/>
            <person name="Dai N."/>
            <person name="Sheng W."/>
            <person name="Hou X."/>
            <person name="Wei L."/>
        </authorList>
    </citation>
    <scope>NUCLEOTIDE SEQUENCE</scope>
    <source>
        <strain evidence="6">KEN1</strain>
        <tissue evidence="6">Leaf</tissue>
    </source>
</reference>
<dbReference type="Pfam" id="PF03134">
    <property type="entry name" value="TB2_DP1_HVA22"/>
    <property type="match status" value="1"/>
</dbReference>
<keyword evidence="2" id="KW-0677">Repeat</keyword>
<dbReference type="GO" id="GO:0003723">
    <property type="term" value="F:RNA binding"/>
    <property type="evidence" value="ECO:0007669"/>
    <property type="project" value="InterPro"/>
</dbReference>
<dbReference type="FunFam" id="1.25.40.10:FF:000090">
    <property type="entry name" value="Pentatricopeptide repeat-containing protein, chloroplastic"/>
    <property type="match status" value="1"/>
</dbReference>
<dbReference type="Gene3D" id="1.25.40.10">
    <property type="entry name" value="Tetratricopeptide repeat domain"/>
    <property type="match status" value="6"/>
</dbReference>
<reference evidence="6" key="2">
    <citation type="journal article" date="2024" name="Plant">
        <title>Genomic evolution and insights into agronomic trait innovations of Sesamum species.</title>
        <authorList>
            <person name="Miao H."/>
            <person name="Wang L."/>
            <person name="Qu L."/>
            <person name="Liu H."/>
            <person name="Sun Y."/>
            <person name="Le M."/>
            <person name="Wang Q."/>
            <person name="Wei S."/>
            <person name="Zheng Y."/>
            <person name="Lin W."/>
            <person name="Duan Y."/>
            <person name="Cao H."/>
            <person name="Xiong S."/>
            <person name="Wang X."/>
            <person name="Wei L."/>
            <person name="Li C."/>
            <person name="Ma Q."/>
            <person name="Ju M."/>
            <person name="Zhao R."/>
            <person name="Li G."/>
            <person name="Mu C."/>
            <person name="Tian Q."/>
            <person name="Mei H."/>
            <person name="Zhang T."/>
            <person name="Gao T."/>
            <person name="Zhang H."/>
        </authorList>
    </citation>
    <scope>NUCLEOTIDE SEQUENCE</scope>
    <source>
        <strain evidence="6">KEN1</strain>
    </source>
</reference>
<dbReference type="PANTHER" id="PTHR47926:SF387">
    <property type="entry name" value="PENTATRICOPEPTIDE REPEAT-CONTAINING PROTEIN"/>
    <property type="match status" value="1"/>
</dbReference>
<name>A0AAW2UYX6_9LAMI</name>
<evidence type="ECO:0000256" key="2">
    <source>
        <dbReference type="ARBA" id="ARBA00022737"/>
    </source>
</evidence>
<feature type="repeat" description="PPR" evidence="4">
    <location>
        <begin position="871"/>
        <end position="905"/>
    </location>
</feature>
<dbReference type="PROSITE" id="PS00583">
    <property type="entry name" value="PFKB_KINASES_1"/>
    <property type="match status" value="1"/>
</dbReference>
<feature type="domain" description="Carbohydrate kinase PfkB" evidence="5">
    <location>
        <begin position="11"/>
        <end position="233"/>
    </location>
</feature>
<feature type="repeat" description="PPR" evidence="4">
    <location>
        <begin position="498"/>
        <end position="533"/>
    </location>
</feature>
<dbReference type="NCBIfam" id="TIGR00756">
    <property type="entry name" value="PPR"/>
    <property type="match status" value="4"/>
</dbReference>
<dbReference type="AlphaFoldDB" id="A0AAW2UYX6"/>
<evidence type="ECO:0000313" key="6">
    <source>
        <dbReference type="EMBL" id="KAL0422725.1"/>
    </source>
</evidence>
<dbReference type="Pfam" id="PF20431">
    <property type="entry name" value="E_motif"/>
    <property type="match status" value="1"/>
</dbReference>
<dbReference type="InterPro" id="IPR046848">
    <property type="entry name" value="E_motif"/>
</dbReference>
<evidence type="ECO:0000256" key="3">
    <source>
        <dbReference type="ARBA" id="ARBA00022777"/>
    </source>
</evidence>
<dbReference type="SUPFAM" id="SSF53613">
    <property type="entry name" value="Ribokinase-like"/>
    <property type="match status" value="1"/>
</dbReference>
<dbReference type="GO" id="GO:0016301">
    <property type="term" value="F:kinase activity"/>
    <property type="evidence" value="ECO:0007669"/>
    <property type="project" value="UniProtKB-KW"/>
</dbReference>
<dbReference type="Gene3D" id="3.40.1190.20">
    <property type="match status" value="1"/>
</dbReference>
<dbReference type="Pfam" id="PF01535">
    <property type="entry name" value="PPR"/>
    <property type="match status" value="7"/>
</dbReference>
<protein>
    <submittedName>
        <fullName evidence="6">Pentatricopeptide repeat-containing protein</fullName>
    </submittedName>
</protein>